<evidence type="ECO:0000313" key="2">
    <source>
        <dbReference type="Proteomes" id="UP000028252"/>
    </source>
</evidence>
<name>A0A081FTB5_9GAMM</name>
<gene>
    <name evidence="1" type="ORF">ADIMK_3917</name>
</gene>
<comment type="caution">
    <text evidence="1">The sequence shown here is derived from an EMBL/GenBank/DDBJ whole genome shotgun (WGS) entry which is preliminary data.</text>
</comment>
<evidence type="ECO:0000313" key="1">
    <source>
        <dbReference type="EMBL" id="KEA61770.1"/>
    </source>
</evidence>
<dbReference type="STRING" id="1232683.ADIMK_3917"/>
<dbReference type="PATRIC" id="fig|1232683.4.peg.3854"/>
<proteinExistence type="predicted"/>
<dbReference type="AlphaFoldDB" id="A0A081FTB5"/>
<protein>
    <submittedName>
        <fullName evidence="1">Uncharacterized protein</fullName>
    </submittedName>
</protein>
<reference evidence="1 2" key="1">
    <citation type="submission" date="2014-04" db="EMBL/GenBank/DDBJ databases">
        <title>Marinobacterium kochiensis sp. nov., isolated from sediment sample collected from Kochi backwaters in Kerala, India.</title>
        <authorList>
            <person name="Singh A."/>
            <person name="Pinnaka A.K."/>
        </authorList>
    </citation>
    <scope>NUCLEOTIDE SEQUENCE [LARGE SCALE GENOMIC DNA]</scope>
    <source>
        <strain evidence="1 2">AK27</strain>
    </source>
</reference>
<keyword evidence="2" id="KW-1185">Reference proteome</keyword>
<accession>A0A081FTB5</accession>
<dbReference type="Proteomes" id="UP000028252">
    <property type="component" value="Unassembled WGS sequence"/>
</dbReference>
<sequence>MGTEAYLAGDIGILKSTQYSVVQCKQLLSMGLKLLAGDREPYAILASLQQRRSYQTFQSVHLHADG</sequence>
<organism evidence="1 2">
    <name type="scientific">Marinobacterium lacunae</name>
    <dbReference type="NCBI Taxonomy" id="1232683"/>
    <lineage>
        <taxon>Bacteria</taxon>
        <taxon>Pseudomonadati</taxon>
        <taxon>Pseudomonadota</taxon>
        <taxon>Gammaproteobacteria</taxon>
        <taxon>Oceanospirillales</taxon>
        <taxon>Oceanospirillaceae</taxon>
        <taxon>Marinobacterium</taxon>
    </lineage>
</organism>
<dbReference type="EMBL" id="JMQN01000059">
    <property type="protein sequence ID" value="KEA61770.1"/>
    <property type="molecule type" value="Genomic_DNA"/>
</dbReference>